<protein>
    <submittedName>
        <fullName evidence="2">Nuclear transport factor 2 family protein</fullName>
    </submittedName>
</protein>
<evidence type="ECO:0000313" key="3">
    <source>
        <dbReference type="Proteomes" id="UP000477722"/>
    </source>
</evidence>
<dbReference type="RefSeq" id="WP_165298799.1">
    <property type="nucleotide sequence ID" value="NZ_JAAKZZ010000096.1"/>
</dbReference>
<gene>
    <name evidence="2" type="ORF">G5C65_12215</name>
</gene>
<accession>A0A6G4WV01</accession>
<dbReference type="EMBL" id="JAAKZZ010000096">
    <property type="protein sequence ID" value="NGO69106.1"/>
    <property type="molecule type" value="Genomic_DNA"/>
</dbReference>
<dbReference type="InterPro" id="IPR032710">
    <property type="entry name" value="NTF2-like_dom_sf"/>
</dbReference>
<sequence length="117" mass="12428">MTDKKTATEPNDLGRYFIERANAGDVDGLVALYEPDAVLAFPPGNLARGHAEIRAVYEQFVAAAPVLSPGSQHPALVTGDLALTATTLTDGDVIVEIARRQPDGTWLWAADQPTLAT</sequence>
<feature type="domain" description="SnoaL-like" evidence="1">
    <location>
        <begin position="16"/>
        <end position="90"/>
    </location>
</feature>
<keyword evidence="3" id="KW-1185">Reference proteome</keyword>
<name>A0A6G4WV01_9ACTN</name>
<evidence type="ECO:0000313" key="2">
    <source>
        <dbReference type="EMBL" id="NGO69106.1"/>
    </source>
</evidence>
<comment type="caution">
    <text evidence="2">The sequence shown here is derived from an EMBL/GenBank/DDBJ whole genome shotgun (WGS) entry which is preliminary data.</text>
</comment>
<dbReference type="Proteomes" id="UP000477722">
    <property type="component" value="Unassembled WGS sequence"/>
</dbReference>
<dbReference type="Gene3D" id="3.10.450.50">
    <property type="match status" value="1"/>
</dbReference>
<dbReference type="SUPFAM" id="SSF54427">
    <property type="entry name" value="NTF2-like"/>
    <property type="match status" value="1"/>
</dbReference>
<dbReference type="AlphaFoldDB" id="A0A6G4WV01"/>
<proteinExistence type="predicted"/>
<reference evidence="2 3" key="1">
    <citation type="submission" date="2020-02" db="EMBL/GenBank/DDBJ databases">
        <title>Whole-genome analyses of novel actinobacteria.</title>
        <authorList>
            <person name="Sahin N."/>
            <person name="Tatar D."/>
        </authorList>
    </citation>
    <scope>NUCLEOTIDE SEQUENCE [LARGE SCALE GENOMIC DNA]</scope>
    <source>
        <strain evidence="2 3">SB3404</strain>
    </source>
</reference>
<organism evidence="2 3">
    <name type="scientific">Streptomyces boncukensis</name>
    <dbReference type="NCBI Taxonomy" id="2711219"/>
    <lineage>
        <taxon>Bacteria</taxon>
        <taxon>Bacillati</taxon>
        <taxon>Actinomycetota</taxon>
        <taxon>Actinomycetes</taxon>
        <taxon>Kitasatosporales</taxon>
        <taxon>Streptomycetaceae</taxon>
        <taxon>Streptomyces</taxon>
    </lineage>
</organism>
<dbReference type="InterPro" id="IPR037401">
    <property type="entry name" value="SnoaL-like"/>
</dbReference>
<evidence type="ECO:0000259" key="1">
    <source>
        <dbReference type="Pfam" id="PF12680"/>
    </source>
</evidence>
<dbReference type="Pfam" id="PF12680">
    <property type="entry name" value="SnoaL_2"/>
    <property type="match status" value="1"/>
</dbReference>